<dbReference type="SMART" id="SM01043">
    <property type="entry name" value="BTAD"/>
    <property type="match status" value="1"/>
</dbReference>
<gene>
    <name evidence="2" type="ORF">WCD58_15550</name>
</gene>
<dbReference type="PANTHER" id="PTHR35807">
    <property type="entry name" value="TRANSCRIPTIONAL REGULATOR REDD-RELATED"/>
    <property type="match status" value="1"/>
</dbReference>
<dbReference type="Proteomes" id="UP001369736">
    <property type="component" value="Unassembled WGS sequence"/>
</dbReference>
<evidence type="ECO:0000313" key="2">
    <source>
        <dbReference type="EMBL" id="MEJ2862587.1"/>
    </source>
</evidence>
<accession>A0ABU8M6B9</accession>
<dbReference type="Gene3D" id="1.25.40.10">
    <property type="entry name" value="Tetratricopeptide repeat domain"/>
    <property type="match status" value="1"/>
</dbReference>
<protein>
    <submittedName>
        <fullName evidence="2">BTAD domain-containing putative transcriptional regulator</fullName>
    </submittedName>
</protein>
<dbReference type="SUPFAM" id="SSF48452">
    <property type="entry name" value="TPR-like"/>
    <property type="match status" value="1"/>
</dbReference>
<reference evidence="2 3" key="1">
    <citation type="submission" date="2024-03" db="EMBL/GenBank/DDBJ databases">
        <title>Actinomycetospora sp. OC33-EN07, a novel actinomycete isolated from wild orchid (Aerides multiflora).</title>
        <authorList>
            <person name="Suriyachadkun C."/>
        </authorList>
    </citation>
    <scope>NUCLEOTIDE SEQUENCE [LARGE SCALE GENOMIC DNA]</scope>
    <source>
        <strain evidence="2 3">OC33-EN07</strain>
    </source>
</reference>
<sequence>MGLFCLRVDGRVVDLPGTSKRLVAVLALQGRTSRSRLAGTLWPEASEPRALASLRTVIWRVNQAAPQLVLTRGDAVEVDARAQVDVRAFVARATAVLHGRDGNVPTWPLTEDDLLVDWDEPWLTHERERLHQLRLHLLEAVAERLSEDGRYGLAIEAALAAVRCDALRESAHRTLIRAHLAEGNVGEARRAYRNVARLLDQELGLAPGAETTALLAVLGPREVGGG</sequence>
<organism evidence="2 3">
    <name type="scientific">Actinomycetospora flava</name>
    <dbReference type="NCBI Taxonomy" id="3129232"/>
    <lineage>
        <taxon>Bacteria</taxon>
        <taxon>Bacillati</taxon>
        <taxon>Actinomycetota</taxon>
        <taxon>Actinomycetes</taxon>
        <taxon>Pseudonocardiales</taxon>
        <taxon>Pseudonocardiaceae</taxon>
        <taxon>Actinomycetospora</taxon>
    </lineage>
</organism>
<dbReference type="Pfam" id="PF03704">
    <property type="entry name" value="BTAD"/>
    <property type="match status" value="1"/>
</dbReference>
<feature type="domain" description="Bacterial transcriptional activator" evidence="1">
    <location>
        <begin position="84"/>
        <end position="218"/>
    </location>
</feature>
<dbReference type="InterPro" id="IPR005158">
    <property type="entry name" value="BTAD"/>
</dbReference>
<dbReference type="InterPro" id="IPR011990">
    <property type="entry name" value="TPR-like_helical_dom_sf"/>
</dbReference>
<name>A0ABU8M6B9_9PSEU</name>
<dbReference type="InterPro" id="IPR051677">
    <property type="entry name" value="AfsR-DnrI-RedD_regulator"/>
</dbReference>
<comment type="caution">
    <text evidence="2">The sequence shown here is derived from an EMBL/GenBank/DDBJ whole genome shotgun (WGS) entry which is preliminary data.</text>
</comment>
<proteinExistence type="predicted"/>
<dbReference type="RefSeq" id="WP_337703968.1">
    <property type="nucleotide sequence ID" value="NZ_JBBEGM010000006.1"/>
</dbReference>
<keyword evidence="3" id="KW-1185">Reference proteome</keyword>
<evidence type="ECO:0000259" key="1">
    <source>
        <dbReference type="SMART" id="SM01043"/>
    </source>
</evidence>
<dbReference type="EMBL" id="JBBEGM010000006">
    <property type="protein sequence ID" value="MEJ2862587.1"/>
    <property type="molecule type" value="Genomic_DNA"/>
</dbReference>
<evidence type="ECO:0000313" key="3">
    <source>
        <dbReference type="Proteomes" id="UP001369736"/>
    </source>
</evidence>